<evidence type="ECO:0000313" key="1">
    <source>
        <dbReference type="EMBL" id="MDU0355706.1"/>
    </source>
</evidence>
<dbReference type="Pfam" id="PF07388">
    <property type="entry name" value="A-2_8-polyST"/>
    <property type="match status" value="1"/>
</dbReference>
<dbReference type="Proteomes" id="UP001247805">
    <property type="component" value="Unassembled WGS sequence"/>
</dbReference>
<evidence type="ECO:0000313" key="2">
    <source>
        <dbReference type="Proteomes" id="UP001247805"/>
    </source>
</evidence>
<gene>
    <name evidence="1" type="ORF">RS130_19105</name>
</gene>
<keyword evidence="2" id="KW-1185">Reference proteome</keyword>
<protein>
    <submittedName>
        <fullName evidence="1">Polysialyltransferase family glycosyltransferase</fullName>
    </submittedName>
</protein>
<dbReference type="EMBL" id="JAWDIO010000002">
    <property type="protein sequence ID" value="MDU0355706.1"/>
    <property type="molecule type" value="Genomic_DNA"/>
</dbReference>
<sequence length="290" mass="33130">MLNDIEIEPDSALIIGQLFIDKACQKGTKFLNLLDYKARIRDIAANHQKVYLIKHPLMPEKDFSKIVSGLNIEKLVYLQNVNVYELMSNKNVKTVIAVSSSVLIEAKYFNKQVVCLYKSPIDDNYVNIYECFFDAQFWINVLQLTDLTSTWSYYHYDNFLRHKFDAFYAYEKFAKNTIALSADQEAQLVYQSLVDLGRNIEAVNKYQSVVLYGYGTVAKLILPQLSVPVRGIVDKALTMKNIVEIDDISVLTPLDLVDGDNVVICAFKYNHEIKVQLNSIGKNLNITSLL</sequence>
<name>A0ABU3T0B9_9ALTE</name>
<accession>A0ABU3T0B9</accession>
<dbReference type="RefSeq" id="WP_316027233.1">
    <property type="nucleotide sequence ID" value="NZ_JAWDIO010000002.1"/>
</dbReference>
<comment type="caution">
    <text evidence="1">The sequence shown here is derived from an EMBL/GenBank/DDBJ whole genome shotgun (WGS) entry which is preliminary data.</text>
</comment>
<reference evidence="1 2" key="1">
    <citation type="submission" date="2023-10" db="EMBL/GenBank/DDBJ databases">
        <title>Glaciecola aquimarina strain GGW-M5 nov., isolated from a coastal seawater.</title>
        <authorList>
            <person name="Bayburt H."/>
            <person name="Kim J.M."/>
            <person name="Choi B.J."/>
            <person name="Jeon C.O."/>
        </authorList>
    </citation>
    <scope>NUCLEOTIDE SEQUENCE [LARGE SCALE GENOMIC DNA]</scope>
    <source>
        <strain evidence="1 2">KCTC 32108</strain>
    </source>
</reference>
<dbReference type="InterPro" id="IPR010866">
    <property type="entry name" value="A-2_8-polyST"/>
</dbReference>
<proteinExistence type="predicted"/>
<organism evidence="1 2">
    <name type="scientific">Paraglaciecola aquimarina</name>
    <dbReference type="NCBI Taxonomy" id="1235557"/>
    <lineage>
        <taxon>Bacteria</taxon>
        <taxon>Pseudomonadati</taxon>
        <taxon>Pseudomonadota</taxon>
        <taxon>Gammaproteobacteria</taxon>
        <taxon>Alteromonadales</taxon>
        <taxon>Alteromonadaceae</taxon>
        <taxon>Paraglaciecola</taxon>
    </lineage>
</organism>